<dbReference type="PANTHER" id="PTHR38445:SF10">
    <property type="entry name" value="GNTR-FAMILY TRANSCRIPTIONAL REGULATOR"/>
    <property type="match status" value="1"/>
</dbReference>
<keyword evidence="2" id="KW-0238">DNA-binding</keyword>
<dbReference type="PANTHER" id="PTHR38445">
    <property type="entry name" value="HTH-TYPE TRANSCRIPTIONAL REPRESSOR YTRA"/>
    <property type="match status" value="1"/>
</dbReference>
<evidence type="ECO:0000259" key="4">
    <source>
        <dbReference type="PROSITE" id="PS50949"/>
    </source>
</evidence>
<dbReference type="InterPro" id="IPR000524">
    <property type="entry name" value="Tscrpt_reg_HTH_GntR"/>
</dbReference>
<dbReference type="RefSeq" id="WP_377287719.1">
    <property type="nucleotide sequence ID" value="NZ_JBHSBM010000017.1"/>
</dbReference>
<evidence type="ECO:0000256" key="1">
    <source>
        <dbReference type="ARBA" id="ARBA00023015"/>
    </source>
</evidence>
<dbReference type="InterPro" id="IPR036390">
    <property type="entry name" value="WH_DNA-bd_sf"/>
</dbReference>
<protein>
    <submittedName>
        <fullName evidence="5">GntR family transcriptional regulator</fullName>
    </submittedName>
</protein>
<name>A0ABV8I5Y0_9ACTN</name>
<comment type="caution">
    <text evidence="5">The sequence shown here is derived from an EMBL/GenBank/DDBJ whole genome shotgun (WGS) entry which is preliminary data.</text>
</comment>
<reference evidence="6" key="1">
    <citation type="journal article" date="2019" name="Int. J. Syst. Evol. Microbiol.">
        <title>The Global Catalogue of Microorganisms (GCM) 10K type strain sequencing project: providing services to taxonomists for standard genome sequencing and annotation.</title>
        <authorList>
            <consortium name="The Broad Institute Genomics Platform"/>
            <consortium name="The Broad Institute Genome Sequencing Center for Infectious Disease"/>
            <person name="Wu L."/>
            <person name="Ma J."/>
        </authorList>
    </citation>
    <scope>NUCLEOTIDE SEQUENCE [LARGE SCALE GENOMIC DNA]</scope>
    <source>
        <strain evidence="6">TBRC 4489</strain>
    </source>
</reference>
<dbReference type="Pfam" id="PF00392">
    <property type="entry name" value="GntR"/>
    <property type="match status" value="1"/>
</dbReference>
<feature type="domain" description="HTH gntR-type" evidence="4">
    <location>
        <begin position="6"/>
        <end position="74"/>
    </location>
</feature>
<gene>
    <name evidence="5" type="ORF">ACFOWE_13945</name>
</gene>
<evidence type="ECO:0000256" key="3">
    <source>
        <dbReference type="ARBA" id="ARBA00023163"/>
    </source>
</evidence>
<evidence type="ECO:0000313" key="5">
    <source>
        <dbReference type="EMBL" id="MFC4059404.1"/>
    </source>
</evidence>
<evidence type="ECO:0000313" key="6">
    <source>
        <dbReference type="Proteomes" id="UP001595850"/>
    </source>
</evidence>
<dbReference type="EMBL" id="JBHSBM010000017">
    <property type="protein sequence ID" value="MFC4059404.1"/>
    <property type="molecule type" value="Genomic_DNA"/>
</dbReference>
<sequence length="119" mass="13626">MFDDRSPIYRQIAERIKADVLSEALKGDEQVMSTNQYAAFYRINPATAAKAFQQLVEEGVLYKKRGIGMFVSPDARDMPRAERRKSFFTDRVDPMVAEARAVGIPLEDVIERIRELEGR</sequence>
<evidence type="ECO:0000256" key="2">
    <source>
        <dbReference type="ARBA" id="ARBA00023125"/>
    </source>
</evidence>
<organism evidence="5 6">
    <name type="scientific">Planomonospora corallina</name>
    <dbReference type="NCBI Taxonomy" id="1806052"/>
    <lineage>
        <taxon>Bacteria</taxon>
        <taxon>Bacillati</taxon>
        <taxon>Actinomycetota</taxon>
        <taxon>Actinomycetes</taxon>
        <taxon>Streptosporangiales</taxon>
        <taxon>Streptosporangiaceae</taxon>
        <taxon>Planomonospora</taxon>
    </lineage>
</organism>
<keyword evidence="1" id="KW-0805">Transcription regulation</keyword>
<dbReference type="SMART" id="SM00345">
    <property type="entry name" value="HTH_GNTR"/>
    <property type="match status" value="1"/>
</dbReference>
<dbReference type="Gene3D" id="1.10.10.10">
    <property type="entry name" value="Winged helix-like DNA-binding domain superfamily/Winged helix DNA-binding domain"/>
    <property type="match status" value="1"/>
</dbReference>
<accession>A0ABV8I5Y0</accession>
<proteinExistence type="predicted"/>
<keyword evidence="6" id="KW-1185">Reference proteome</keyword>
<dbReference type="InterPro" id="IPR036388">
    <property type="entry name" value="WH-like_DNA-bd_sf"/>
</dbReference>
<dbReference type="CDD" id="cd07377">
    <property type="entry name" value="WHTH_GntR"/>
    <property type="match status" value="1"/>
</dbReference>
<dbReference type="SUPFAM" id="SSF46785">
    <property type="entry name" value="Winged helix' DNA-binding domain"/>
    <property type="match status" value="1"/>
</dbReference>
<dbReference type="Proteomes" id="UP001595850">
    <property type="component" value="Unassembled WGS sequence"/>
</dbReference>
<keyword evidence="3" id="KW-0804">Transcription</keyword>
<dbReference type="PROSITE" id="PS50949">
    <property type="entry name" value="HTH_GNTR"/>
    <property type="match status" value="1"/>
</dbReference>